<gene>
    <name evidence="5" type="ORF">FE840_019020</name>
</gene>
<name>A0ABX6QSZ6_9HYPH</name>
<dbReference type="Pfam" id="PF00196">
    <property type="entry name" value="GerE"/>
    <property type="match status" value="1"/>
</dbReference>
<dbReference type="InterPro" id="IPR000792">
    <property type="entry name" value="Tscrpt_reg_LuxR_C"/>
</dbReference>
<dbReference type="PROSITE" id="PS50043">
    <property type="entry name" value="HTH_LUXR_2"/>
    <property type="match status" value="1"/>
</dbReference>
<dbReference type="SUPFAM" id="SSF75516">
    <property type="entry name" value="Pheromone-binding domain of LuxR-like quorum-sensing transcription factors"/>
    <property type="match status" value="1"/>
</dbReference>
<evidence type="ECO:0000313" key="6">
    <source>
        <dbReference type="Proteomes" id="UP000308530"/>
    </source>
</evidence>
<dbReference type="SUPFAM" id="SSF46894">
    <property type="entry name" value="C-terminal effector domain of the bipartite response regulators"/>
    <property type="match status" value="1"/>
</dbReference>
<dbReference type="Proteomes" id="UP000308530">
    <property type="component" value="Plasmid pPRADMK78_01"/>
</dbReference>
<protein>
    <submittedName>
        <fullName evidence="5">Autoinducer binding domain-containing protein</fullName>
    </submittedName>
</protein>
<keyword evidence="5" id="KW-0614">Plasmid</keyword>
<geneLocation type="plasmid" evidence="5 6">
    <name>pPRADMK78_01</name>
</geneLocation>
<evidence type="ECO:0000313" key="5">
    <source>
        <dbReference type="EMBL" id="QLF71723.1"/>
    </source>
</evidence>
<keyword evidence="2" id="KW-0238">DNA-binding</keyword>
<dbReference type="PANTHER" id="PTHR44688:SF25">
    <property type="entry name" value="HTH LUXR-TYPE DOMAIN-CONTAINING PROTEIN"/>
    <property type="match status" value="1"/>
</dbReference>
<dbReference type="InterPro" id="IPR036693">
    <property type="entry name" value="TF_LuxR_autoind-bd_dom_sf"/>
</dbReference>
<feature type="domain" description="HTH luxR-type" evidence="4">
    <location>
        <begin position="161"/>
        <end position="226"/>
    </location>
</feature>
<dbReference type="InterPro" id="IPR036388">
    <property type="entry name" value="WH-like_DNA-bd_sf"/>
</dbReference>
<evidence type="ECO:0000256" key="1">
    <source>
        <dbReference type="ARBA" id="ARBA00023015"/>
    </source>
</evidence>
<dbReference type="Gene3D" id="3.30.450.80">
    <property type="entry name" value="Transcription factor LuxR-like, autoinducer-binding domain"/>
    <property type="match status" value="1"/>
</dbReference>
<dbReference type="EMBL" id="CP058351">
    <property type="protein sequence ID" value="QLF71723.1"/>
    <property type="molecule type" value="Genomic_DNA"/>
</dbReference>
<sequence>MFARLIDRITLVKDPDILFKGVAELAHEAGFNHVIYADRHCGRINLVSTAPDTWTFAYHQKGSFDPLLTLARSRKRAFFWDLPLLQKFAKPEAAALIEAAVQHRMHYGLSVPVQTGFGHLALLTFTARTAEPLDMQADDVLAATAGAMLHLTLQGVQRQFPGSASRTLSPRQAACLRWAAEGKAMGAIAILEDISYWTVVFHLNAARDALNAVNISHAIALAIRKGLI</sequence>
<dbReference type="Gene3D" id="1.10.10.10">
    <property type="entry name" value="Winged helix-like DNA-binding domain superfamily/Winged helix DNA-binding domain"/>
    <property type="match status" value="1"/>
</dbReference>
<dbReference type="Pfam" id="PF03472">
    <property type="entry name" value="Autoind_bind"/>
    <property type="match status" value="1"/>
</dbReference>
<reference evidence="5 6" key="1">
    <citation type="submission" date="2020-06" db="EMBL/GenBank/DDBJ databases">
        <title>Genome sequence of Rhizobium sp strain ADMK78.</title>
        <authorList>
            <person name="Rahi P."/>
        </authorList>
    </citation>
    <scope>NUCLEOTIDE SEQUENCE [LARGE SCALE GENOMIC DNA]</scope>
    <source>
        <strain evidence="5 6">ADMK78</strain>
        <plasmid evidence="5 6">pPRADMK78_01</plasmid>
    </source>
</reference>
<dbReference type="RefSeq" id="WP_171033807.1">
    <property type="nucleotide sequence ID" value="NZ_CP058351.1"/>
</dbReference>
<dbReference type="CDD" id="cd06170">
    <property type="entry name" value="LuxR_C_like"/>
    <property type="match status" value="1"/>
</dbReference>
<dbReference type="PANTHER" id="PTHR44688">
    <property type="entry name" value="DNA-BINDING TRANSCRIPTIONAL ACTIVATOR DEVR_DOSR"/>
    <property type="match status" value="1"/>
</dbReference>
<evidence type="ECO:0000256" key="2">
    <source>
        <dbReference type="ARBA" id="ARBA00023125"/>
    </source>
</evidence>
<keyword evidence="1" id="KW-0805">Transcription regulation</keyword>
<accession>A0ABX6QSZ6</accession>
<dbReference type="InterPro" id="IPR016032">
    <property type="entry name" value="Sig_transdc_resp-reg_C-effctor"/>
</dbReference>
<evidence type="ECO:0000259" key="4">
    <source>
        <dbReference type="PROSITE" id="PS50043"/>
    </source>
</evidence>
<organism evidence="5 6">
    <name type="scientific">Peteryoungia desertarenae</name>
    <dbReference type="NCBI Taxonomy" id="1813451"/>
    <lineage>
        <taxon>Bacteria</taxon>
        <taxon>Pseudomonadati</taxon>
        <taxon>Pseudomonadota</taxon>
        <taxon>Alphaproteobacteria</taxon>
        <taxon>Hyphomicrobiales</taxon>
        <taxon>Rhizobiaceae</taxon>
        <taxon>Peteryoungia</taxon>
    </lineage>
</organism>
<proteinExistence type="predicted"/>
<dbReference type="SMART" id="SM00421">
    <property type="entry name" value="HTH_LUXR"/>
    <property type="match status" value="1"/>
</dbReference>
<keyword evidence="3" id="KW-0804">Transcription</keyword>
<dbReference type="InterPro" id="IPR005143">
    <property type="entry name" value="TF_LuxR_autoind-bd_dom"/>
</dbReference>
<keyword evidence="6" id="KW-1185">Reference proteome</keyword>
<evidence type="ECO:0000256" key="3">
    <source>
        <dbReference type="ARBA" id="ARBA00023163"/>
    </source>
</evidence>